<proteinExistence type="predicted"/>
<organism evidence="2">
    <name type="scientific">uncultured Caudovirales phage</name>
    <dbReference type="NCBI Taxonomy" id="2100421"/>
    <lineage>
        <taxon>Viruses</taxon>
        <taxon>Duplodnaviria</taxon>
        <taxon>Heunggongvirae</taxon>
        <taxon>Uroviricota</taxon>
        <taxon>Caudoviricetes</taxon>
        <taxon>Peduoviridae</taxon>
        <taxon>Maltschvirus</taxon>
        <taxon>Maltschvirus maltsch</taxon>
    </lineage>
</organism>
<dbReference type="EMBL" id="LR796858">
    <property type="protein sequence ID" value="CAB4170684.1"/>
    <property type="molecule type" value="Genomic_DNA"/>
</dbReference>
<dbReference type="EMBL" id="LR796944">
    <property type="protein sequence ID" value="CAB4177032.1"/>
    <property type="molecule type" value="Genomic_DNA"/>
</dbReference>
<evidence type="ECO:0000313" key="3">
    <source>
        <dbReference type="EMBL" id="CAB4177032.1"/>
    </source>
</evidence>
<name>A0A6J5PT85_9CAUD</name>
<reference evidence="2" key="1">
    <citation type="submission" date="2020-05" db="EMBL/GenBank/DDBJ databases">
        <authorList>
            <person name="Chiriac C."/>
            <person name="Salcher M."/>
            <person name="Ghai R."/>
            <person name="Kavagutti S V."/>
        </authorList>
    </citation>
    <scope>NUCLEOTIDE SEQUENCE</scope>
</reference>
<dbReference type="EMBL" id="LR796815">
    <property type="protein sequence ID" value="CAB4168078.1"/>
    <property type="molecule type" value="Genomic_DNA"/>
</dbReference>
<gene>
    <name evidence="4" type="ORF">UFOVP1666_159</name>
    <name evidence="1" type="ORF">UFOVP867_114</name>
    <name evidence="2" type="ORF">UFOVP913_84</name>
    <name evidence="3" type="ORF">UFOVP993_137</name>
</gene>
<evidence type="ECO:0000313" key="2">
    <source>
        <dbReference type="EMBL" id="CAB4170684.1"/>
    </source>
</evidence>
<dbReference type="EMBL" id="LR797534">
    <property type="protein sequence ID" value="CAB4223228.1"/>
    <property type="molecule type" value="Genomic_DNA"/>
</dbReference>
<sequence length="279" mass="31928">MKTFIDYIEEDVGRSDAKYGGDRWKLGKDGVMHRVPGIMHKAGRVDFKNSEANGKPDDSNVPKIPVTNTLDVKKVKVKRPPDVTTKPRIGDKLPSQVGNTIFDPFAPVHEETKSKDKDPDITEDDLDKMADSIDTIDDIIDVYTDDELALIDDEGNVIEKTLKEDFEQLDEVLSRMERIRAKIRFARSSSTRARKIKIALKRHSSTSTINARARKLAVKLIKMRIAKKPLNKLSVSEKERIDRIIEKRKPLINRLAMKLSSRVRKIENDRMAHKKFTKK</sequence>
<evidence type="ECO:0000313" key="4">
    <source>
        <dbReference type="EMBL" id="CAB4223228.1"/>
    </source>
</evidence>
<evidence type="ECO:0000313" key="1">
    <source>
        <dbReference type="EMBL" id="CAB4168078.1"/>
    </source>
</evidence>
<protein>
    <submittedName>
        <fullName evidence="2">Uncharacterized protein</fullName>
    </submittedName>
</protein>
<accession>A0A6J5PT85</accession>